<accession>M1C8W9</accession>
<reference evidence="1" key="2">
    <citation type="submission" date="2015-06" db="UniProtKB">
        <authorList>
            <consortium name="EnsemblPlants"/>
        </authorList>
    </citation>
    <scope>IDENTIFICATION</scope>
    <source>
        <strain evidence="1">DM1-3 516 R44</strain>
    </source>
</reference>
<protein>
    <submittedName>
        <fullName evidence="1">Uncharacterized protein</fullName>
    </submittedName>
</protein>
<reference evidence="2" key="1">
    <citation type="journal article" date="2011" name="Nature">
        <title>Genome sequence and analysis of the tuber crop potato.</title>
        <authorList>
            <consortium name="The Potato Genome Sequencing Consortium"/>
        </authorList>
    </citation>
    <scope>NUCLEOTIDE SEQUENCE [LARGE SCALE GENOMIC DNA]</scope>
    <source>
        <strain evidence="2">cv. DM1-3 516 R44</strain>
    </source>
</reference>
<organism evidence="1 2">
    <name type="scientific">Solanum tuberosum</name>
    <name type="common">Potato</name>
    <dbReference type="NCBI Taxonomy" id="4113"/>
    <lineage>
        <taxon>Eukaryota</taxon>
        <taxon>Viridiplantae</taxon>
        <taxon>Streptophyta</taxon>
        <taxon>Embryophyta</taxon>
        <taxon>Tracheophyta</taxon>
        <taxon>Spermatophyta</taxon>
        <taxon>Magnoliopsida</taxon>
        <taxon>eudicotyledons</taxon>
        <taxon>Gunneridae</taxon>
        <taxon>Pentapetalae</taxon>
        <taxon>asterids</taxon>
        <taxon>lamiids</taxon>
        <taxon>Solanales</taxon>
        <taxon>Solanaceae</taxon>
        <taxon>Solanoideae</taxon>
        <taxon>Solaneae</taxon>
        <taxon>Solanum</taxon>
    </lineage>
</organism>
<dbReference type="PaxDb" id="4113-PGSC0003DMT400062331"/>
<evidence type="ECO:0000313" key="1">
    <source>
        <dbReference type="EnsemblPlants" id="PGSC0003DMT400062331"/>
    </source>
</evidence>
<name>M1C8W9_SOLTU</name>
<dbReference type="Gramene" id="PGSC0003DMT400062331">
    <property type="protein sequence ID" value="PGSC0003DMT400062331"/>
    <property type="gene ID" value="PGSC0003DMG400024256"/>
</dbReference>
<dbReference type="AlphaFoldDB" id="M1C8W9"/>
<dbReference type="Proteomes" id="UP000011115">
    <property type="component" value="Unassembled WGS sequence"/>
</dbReference>
<sequence length="55" mass="6196">MGVSDYSPHLVIFIESSIDIQLKGISGRRKPEDFLFREVIEESVMYLNSVAHGKG</sequence>
<keyword evidence="2" id="KW-1185">Reference proteome</keyword>
<dbReference type="HOGENOM" id="CLU_3036158_0_0_1"/>
<dbReference type="EnsemblPlants" id="PGSC0003DMT400062331">
    <property type="protein sequence ID" value="PGSC0003DMT400062331"/>
    <property type="gene ID" value="PGSC0003DMG400024256"/>
</dbReference>
<proteinExistence type="predicted"/>
<evidence type="ECO:0000313" key="2">
    <source>
        <dbReference type="Proteomes" id="UP000011115"/>
    </source>
</evidence>
<dbReference type="InParanoid" id="M1C8W9"/>